<feature type="compositionally biased region" description="Basic and acidic residues" evidence="1">
    <location>
        <begin position="42"/>
        <end position="64"/>
    </location>
</feature>
<dbReference type="FunCoup" id="G8Y0E9">
    <property type="interactions" value="38"/>
</dbReference>
<evidence type="ECO:0000313" key="4">
    <source>
        <dbReference type="Proteomes" id="UP000005222"/>
    </source>
</evidence>
<sequence>MSTRKSSTSGMTEQSPLSPIRISDNLENKWAERPNNKRSRKKQGETGRKESVYGDDDRYKRQEYNDSFNFDLSFESDELPPSQDSAPHRGQHPKEEINSSAASCTSTSSLKEKGGELNEDPNDIKKARQLVSIYLNTRNTMRADFNVVDPIADSTISGAEDNSSKSEDFFRVSRSTFTRAEKVKTTLSLKYLYIQKTYDWLIHNKDTNTHAGVEGIYNPLQVIRNRDMRYKGGEKRRIWTTNSLTLASSAFSSHNIHNNSKKKWTSVWEVDIYELIYDMSWRNSHWHELKRPDGSLWFPDLSKSFHKHHRNKDPKRLHDRLFNDNDDGRHATGSIDTSAVAPNSSDQLFNMLKGRTKKHKKRPGARKGSFNSFHSSQSSMSYDGLLTDDQQKSSTSTSLRNTISPVLESASDKQKEDDPNYRLTFDVKRQSNENSLSESIQEANNVRLEKELDPKEFNITSVPIRPIESKKISNPPSTATSESKSYFNRQDVQNCTKDIDKQDFIYDHYRSIIIDLKYFNQVLSNRSFYLRTIHPALCSSLENKLNDIIYRQIKDMRELVVHIDGDFLSAYESLYNGFLDEIRSLIHVINDDYSVRVDNLMSNSDRSIGEITTSLSLELRKTNERLERLNSSLFGSIVNETLSDSSLSMKIMDSGSNRILYFFLENVIVVLLRTTWIVANIYRLFRGIVRILWKIVYVFIRLLVKTVTS</sequence>
<name>G8Y0E9_PICSO</name>
<dbReference type="OrthoDB" id="4064064at2759"/>
<feature type="compositionally biased region" description="Polar residues" evidence="1">
    <location>
        <begin position="1"/>
        <end position="17"/>
    </location>
</feature>
<gene>
    <name evidence="3" type="primary">Piso0_004785</name>
    <name evidence="3" type="ORF">GNLVRS01_PISO0N01091g</name>
</gene>
<feature type="compositionally biased region" description="Basic and acidic residues" evidence="1">
    <location>
        <begin position="314"/>
        <end position="330"/>
    </location>
</feature>
<feature type="region of interest" description="Disordered" evidence="1">
    <location>
        <begin position="307"/>
        <end position="419"/>
    </location>
</feature>
<dbReference type="AlphaFoldDB" id="G8Y0E9"/>
<evidence type="ECO:0000256" key="1">
    <source>
        <dbReference type="SAM" id="MobiDB-lite"/>
    </source>
</evidence>
<feature type="compositionally biased region" description="Low complexity" evidence="1">
    <location>
        <begin position="99"/>
        <end position="109"/>
    </location>
</feature>
<proteinExistence type="predicted"/>
<feature type="compositionally biased region" description="Basic and acidic residues" evidence="1">
    <location>
        <begin position="110"/>
        <end position="123"/>
    </location>
</feature>
<dbReference type="STRING" id="559304.G8Y0E9"/>
<dbReference type="PANTHER" id="PTHR38426:SF1">
    <property type="entry name" value="MAINTENANCE OF TELOMERE CAPPING PROTEIN 4"/>
    <property type="match status" value="1"/>
</dbReference>
<feature type="transmembrane region" description="Helical" evidence="2">
    <location>
        <begin position="659"/>
        <end position="678"/>
    </location>
</feature>
<feature type="compositionally biased region" description="Basic residues" evidence="1">
    <location>
        <begin position="354"/>
        <end position="365"/>
    </location>
</feature>
<dbReference type="InterPro" id="IPR038769">
    <property type="entry name" value="MTC4"/>
</dbReference>
<dbReference type="OMA" id="RTSHWDE"/>
<keyword evidence="2" id="KW-0812">Transmembrane</keyword>
<keyword evidence="4" id="KW-1185">Reference proteome</keyword>
<protein>
    <submittedName>
        <fullName evidence="3">Piso0_004785 protein</fullName>
    </submittedName>
</protein>
<dbReference type="PANTHER" id="PTHR38426">
    <property type="entry name" value="MAINTENANCE OF TELOMERE CAPPING PROTEIN 4"/>
    <property type="match status" value="1"/>
</dbReference>
<accession>G8Y0E9</accession>
<keyword evidence="2" id="KW-1133">Transmembrane helix</keyword>
<dbReference type="InParanoid" id="G8Y0E9"/>
<feature type="compositionally biased region" description="Basic and acidic residues" evidence="1">
    <location>
        <begin position="24"/>
        <end position="35"/>
    </location>
</feature>
<dbReference type="eggNOG" id="ENOG502QXZI">
    <property type="taxonomic scope" value="Eukaryota"/>
</dbReference>
<dbReference type="EMBL" id="FO082046">
    <property type="protein sequence ID" value="CCE86302.1"/>
    <property type="molecule type" value="Genomic_DNA"/>
</dbReference>
<keyword evidence="2" id="KW-0472">Membrane</keyword>
<evidence type="ECO:0000313" key="3">
    <source>
        <dbReference type="EMBL" id="CCE86302.1"/>
    </source>
</evidence>
<organism evidence="3 4">
    <name type="scientific">Pichia sorbitophila (strain ATCC MYA-4447 / BCRC 22081 / CBS 7064 / NBRC 10061 / NRRL Y-12695)</name>
    <name type="common">Hybrid yeast</name>
    <dbReference type="NCBI Taxonomy" id="559304"/>
    <lineage>
        <taxon>Eukaryota</taxon>
        <taxon>Fungi</taxon>
        <taxon>Dikarya</taxon>
        <taxon>Ascomycota</taxon>
        <taxon>Saccharomycotina</taxon>
        <taxon>Pichiomycetes</taxon>
        <taxon>Debaryomycetaceae</taxon>
        <taxon>Millerozyma</taxon>
    </lineage>
</organism>
<evidence type="ECO:0000256" key="2">
    <source>
        <dbReference type="SAM" id="Phobius"/>
    </source>
</evidence>
<dbReference type="Proteomes" id="UP000005222">
    <property type="component" value="Chromosome N"/>
</dbReference>
<feature type="compositionally biased region" description="Basic and acidic residues" evidence="1">
    <location>
        <begin position="410"/>
        <end position="419"/>
    </location>
</feature>
<feature type="region of interest" description="Disordered" evidence="1">
    <location>
        <begin position="1"/>
        <end position="123"/>
    </location>
</feature>
<reference evidence="3 4" key="1">
    <citation type="journal article" date="2012" name="G3 (Bethesda)">
        <title>Pichia sorbitophila, an interspecies yeast hybrid reveals early steps of genome resolution following polyploidization.</title>
        <authorList>
            <person name="Leh Louis V."/>
            <person name="Despons L."/>
            <person name="Friedrich A."/>
            <person name="Martin T."/>
            <person name="Durrens P."/>
            <person name="Casaregola S."/>
            <person name="Neuveglise C."/>
            <person name="Fairhead C."/>
            <person name="Marck C."/>
            <person name="Cruz J.A."/>
            <person name="Straub M.L."/>
            <person name="Kugler V."/>
            <person name="Sacerdot C."/>
            <person name="Uzunov Z."/>
            <person name="Thierry A."/>
            <person name="Weiss S."/>
            <person name="Bleykasten C."/>
            <person name="De Montigny J."/>
            <person name="Jacques N."/>
            <person name="Jung P."/>
            <person name="Lemaire M."/>
            <person name="Mallet S."/>
            <person name="Morel G."/>
            <person name="Richard G.F."/>
            <person name="Sarkar A."/>
            <person name="Savel G."/>
            <person name="Schacherer J."/>
            <person name="Seret M.L."/>
            <person name="Talla E."/>
            <person name="Samson G."/>
            <person name="Jubin C."/>
            <person name="Poulain J."/>
            <person name="Vacherie B."/>
            <person name="Barbe V."/>
            <person name="Pelletier E."/>
            <person name="Sherman D.J."/>
            <person name="Westhof E."/>
            <person name="Weissenbach J."/>
            <person name="Baret P.V."/>
            <person name="Wincker P."/>
            <person name="Gaillardin C."/>
            <person name="Dujon B."/>
            <person name="Souciet J.L."/>
        </authorList>
    </citation>
    <scope>NUCLEOTIDE SEQUENCE [LARGE SCALE GENOMIC DNA]</scope>
    <source>
        <strain evidence="4">ATCC MYA-4447 / BCRC 22081 / CBS 7064 / NBRC 10061 / NRRL Y-12695</strain>
    </source>
</reference>
<dbReference type="HOGENOM" id="CLU_024520_0_0_1"/>
<feature type="compositionally biased region" description="Polar residues" evidence="1">
    <location>
        <begin position="334"/>
        <end position="348"/>
    </location>
</feature>
<feature type="compositionally biased region" description="Low complexity" evidence="1">
    <location>
        <begin position="369"/>
        <end position="381"/>
    </location>
</feature>